<gene>
    <name evidence="2" type="ORF">AVDCRST_MAG56-4405</name>
</gene>
<keyword evidence="1" id="KW-0732">Signal</keyword>
<organism evidence="2">
    <name type="scientific">uncultured Cytophagales bacterium</name>
    <dbReference type="NCBI Taxonomy" id="158755"/>
    <lineage>
        <taxon>Bacteria</taxon>
        <taxon>Pseudomonadati</taxon>
        <taxon>Bacteroidota</taxon>
        <taxon>Sphingobacteriia</taxon>
        <taxon>Sphingobacteriales</taxon>
        <taxon>environmental samples</taxon>
    </lineage>
</organism>
<accession>A0A6J4JUW0</accession>
<feature type="chain" id="PRO_5026944699" evidence="1">
    <location>
        <begin position="20"/>
        <end position="213"/>
    </location>
</feature>
<protein>
    <submittedName>
        <fullName evidence="2">Uncharacterized protein</fullName>
    </submittedName>
</protein>
<proteinExistence type="predicted"/>
<evidence type="ECO:0000256" key="1">
    <source>
        <dbReference type="SAM" id="SignalP"/>
    </source>
</evidence>
<dbReference type="AlphaFoldDB" id="A0A6J4JUW0"/>
<evidence type="ECO:0000313" key="2">
    <source>
        <dbReference type="EMBL" id="CAA9287842.1"/>
    </source>
</evidence>
<feature type="signal peptide" evidence="1">
    <location>
        <begin position="1"/>
        <end position="19"/>
    </location>
</feature>
<sequence length="213" mass="23910">MKTNLLLTVALFLSLVCRASDGNFTEAMQAALADLRKSKTAGEMLPVANRFERIAAAEAKEWLPRYWAAYCYNVMSFADKDDDRRDQYLDKAEALVAEAEKLNKGEAEIYILKAYIAQARMAVSPATRWMGQGPVIDENLAKAEEMNARNPRIDYLRGQNLYYKPSLFGGGKEAAKPLLKRALDKYAGFTPASAIHPNWGRERCQAAYDKCLQ</sequence>
<name>A0A6J4JUW0_9SPHI</name>
<dbReference type="EMBL" id="CADCTQ010000360">
    <property type="protein sequence ID" value="CAA9287842.1"/>
    <property type="molecule type" value="Genomic_DNA"/>
</dbReference>
<reference evidence="2" key="1">
    <citation type="submission" date="2020-02" db="EMBL/GenBank/DDBJ databases">
        <authorList>
            <person name="Meier V. D."/>
        </authorList>
    </citation>
    <scope>NUCLEOTIDE SEQUENCE</scope>
    <source>
        <strain evidence="2">AVDCRST_MAG56</strain>
    </source>
</reference>